<reference evidence="1 2" key="1">
    <citation type="submission" date="2015-11" db="EMBL/GenBank/DDBJ databases">
        <title>Genomic analysis of 38 Legionella species identifies large and diverse effector repertoires.</title>
        <authorList>
            <person name="Burstein D."/>
            <person name="Amaro F."/>
            <person name="Zusman T."/>
            <person name="Lifshitz Z."/>
            <person name="Cohen O."/>
            <person name="Gilbert J.A."/>
            <person name="Pupko T."/>
            <person name="Shuman H.A."/>
            <person name="Segal G."/>
        </authorList>
    </citation>
    <scope>NUCLEOTIDE SEQUENCE [LARGE SCALE GENOMIC DNA]</scope>
    <source>
        <strain evidence="1 2">Mt.St.Helens-4</strain>
    </source>
</reference>
<evidence type="ECO:0000313" key="2">
    <source>
        <dbReference type="Proteomes" id="UP000054621"/>
    </source>
</evidence>
<dbReference type="EMBL" id="LNYV01000037">
    <property type="protein sequence ID" value="KTD54090.1"/>
    <property type="molecule type" value="Genomic_DNA"/>
</dbReference>
<dbReference type="RefSeq" id="WP_027271396.1">
    <property type="nucleotide sequence ID" value="NZ_CAAAJE010000017.1"/>
</dbReference>
<dbReference type="PATRIC" id="fig|28087.4.peg.3129"/>
<protein>
    <submittedName>
        <fullName evidence="1">Uncharacterized protein</fullName>
    </submittedName>
</protein>
<dbReference type="OrthoDB" id="5649185at2"/>
<dbReference type="eggNOG" id="ENOG5030PS2">
    <property type="taxonomic scope" value="Bacteria"/>
</dbReference>
<organism evidence="1 2">
    <name type="scientific">Legionella sainthelensi</name>
    <dbReference type="NCBI Taxonomy" id="28087"/>
    <lineage>
        <taxon>Bacteria</taxon>
        <taxon>Pseudomonadati</taxon>
        <taxon>Pseudomonadota</taxon>
        <taxon>Gammaproteobacteria</taxon>
        <taxon>Legionellales</taxon>
        <taxon>Legionellaceae</taxon>
        <taxon>Legionella</taxon>
    </lineage>
</organism>
<dbReference type="STRING" id="28087.Lsai_2912"/>
<dbReference type="Proteomes" id="UP000054621">
    <property type="component" value="Unassembled WGS sequence"/>
</dbReference>
<evidence type="ECO:0000313" key="1">
    <source>
        <dbReference type="EMBL" id="KTD54090.1"/>
    </source>
</evidence>
<proteinExistence type="predicted"/>
<comment type="caution">
    <text evidence="1">The sequence shown here is derived from an EMBL/GenBank/DDBJ whole genome shotgun (WGS) entry which is preliminary data.</text>
</comment>
<sequence length="100" mass="11008">MPQDQINPEKVLKTGALISFGNLFMSPFYPKLGPFASLTLTAAALFGLHEVGRRQQSNHGFWGFFSNKSDVNTSDVKTSMQRIVEGGATVFDEVFPPGKR</sequence>
<name>A0A0W0YAZ7_9GAMM</name>
<accession>A0A0W0YAZ7</accession>
<dbReference type="AlphaFoldDB" id="A0A0W0YAZ7"/>
<gene>
    <name evidence="1" type="ORF">Lsai_2912</name>
</gene>